<dbReference type="SUPFAM" id="SSF56601">
    <property type="entry name" value="beta-lactamase/transpeptidase-like"/>
    <property type="match status" value="1"/>
</dbReference>
<dbReference type="FunFam" id="3.40.710.10:FF:000031">
    <property type="entry name" value="Penicillin-binding protein, putative"/>
    <property type="match status" value="1"/>
</dbReference>
<reference evidence="4 5" key="1">
    <citation type="submission" date="2012-12" db="EMBL/GenBank/DDBJ databases">
        <title>The Genome Sequence of Bacillus cereus HuB4-4.</title>
        <authorList>
            <consortium name="The Broad Institute Genome Sequencing Platform"/>
            <consortium name="The Broad Institute Genome Sequencing Center for Infectious Disease"/>
            <person name="Feldgarden M."/>
            <person name="Van der Auwera G.A."/>
            <person name="Mahillon J."/>
            <person name="Duprez V."/>
            <person name="Timmery S."/>
            <person name="Mattelet C."/>
            <person name="Dierick K."/>
            <person name="Sun M."/>
            <person name="Yu Z."/>
            <person name="Zhu L."/>
            <person name="Hu X."/>
            <person name="Shank E.B."/>
            <person name="Swiecicka I."/>
            <person name="Hansen B.M."/>
            <person name="Andrup L."/>
            <person name="Walker B."/>
            <person name="Young S.K."/>
            <person name="Zeng Q."/>
            <person name="Gargeya S."/>
            <person name="Fitzgerald M."/>
            <person name="Haas B."/>
            <person name="Abouelleil A."/>
            <person name="Alvarado L."/>
            <person name="Arachchi H.M."/>
            <person name="Berlin A.M."/>
            <person name="Chapman S.B."/>
            <person name="Dewar J."/>
            <person name="Goldberg J."/>
            <person name="Griggs A."/>
            <person name="Gujja S."/>
            <person name="Hansen M."/>
            <person name="Howarth C."/>
            <person name="Imamovic A."/>
            <person name="Larimer J."/>
            <person name="McCowan C."/>
            <person name="Murphy C."/>
            <person name="Neiman D."/>
            <person name="Pearson M."/>
            <person name="Priest M."/>
            <person name="Roberts A."/>
            <person name="Saif S."/>
            <person name="Shea T."/>
            <person name="Sisk P."/>
            <person name="Sykes S."/>
            <person name="Wortman J."/>
            <person name="Nusbaum C."/>
            <person name="Birren B."/>
        </authorList>
    </citation>
    <scope>NUCLEOTIDE SEQUENCE [LARGE SCALE GENOMIC DNA]</scope>
    <source>
        <strain evidence="4 5">HuB4-4</strain>
    </source>
</reference>
<dbReference type="AlphaFoldDB" id="A0A9W5VMK0"/>
<proteinExistence type="predicted"/>
<dbReference type="GO" id="GO:0016020">
    <property type="term" value="C:membrane"/>
    <property type="evidence" value="ECO:0007669"/>
    <property type="project" value="UniProtKB-SubCell"/>
</dbReference>
<accession>A0A9W5VMK0</accession>
<dbReference type="RefSeq" id="WP_016098107.1">
    <property type="nucleotide sequence ID" value="NZ_KB976537.1"/>
</dbReference>
<dbReference type="EMBL" id="AHEF01000037">
    <property type="protein sequence ID" value="EOP91877.1"/>
    <property type="molecule type" value="Genomic_DNA"/>
</dbReference>
<keyword evidence="2" id="KW-0472">Membrane</keyword>
<dbReference type="PANTHER" id="PTHR46825:SF11">
    <property type="entry name" value="PENICILLIN-BINDING PROTEIN 4"/>
    <property type="match status" value="1"/>
</dbReference>
<comment type="caution">
    <text evidence="4">The sequence shown here is derived from an EMBL/GenBank/DDBJ whole genome shotgun (WGS) entry which is preliminary data.</text>
</comment>
<dbReference type="InterPro" id="IPR050491">
    <property type="entry name" value="AmpC-like"/>
</dbReference>
<dbReference type="PANTHER" id="PTHR46825">
    <property type="entry name" value="D-ALANYL-D-ALANINE-CARBOXYPEPTIDASE/ENDOPEPTIDASE AMPH"/>
    <property type="match status" value="1"/>
</dbReference>
<comment type="subcellular location">
    <subcellularLocation>
        <location evidence="1">Membrane</location>
    </subcellularLocation>
</comment>
<evidence type="ECO:0000313" key="5">
    <source>
        <dbReference type="Proteomes" id="UP000014009"/>
    </source>
</evidence>
<name>A0A9W5VMK0_BACCE</name>
<organism evidence="4 5">
    <name type="scientific">Bacillus cereus HuB4-4</name>
    <dbReference type="NCBI Taxonomy" id="1053211"/>
    <lineage>
        <taxon>Bacteria</taxon>
        <taxon>Bacillati</taxon>
        <taxon>Bacillota</taxon>
        <taxon>Bacilli</taxon>
        <taxon>Bacillales</taxon>
        <taxon>Bacillaceae</taxon>
        <taxon>Bacillus</taxon>
        <taxon>Bacillus cereus group</taxon>
    </lineage>
</organism>
<evidence type="ECO:0000256" key="1">
    <source>
        <dbReference type="ARBA" id="ARBA00004370"/>
    </source>
</evidence>
<evidence type="ECO:0000259" key="3">
    <source>
        <dbReference type="Pfam" id="PF00144"/>
    </source>
</evidence>
<gene>
    <name evidence="4" type="ORF">IGM_01937</name>
</gene>
<protein>
    <submittedName>
        <fullName evidence="4">Penicillin-binding protein</fullName>
    </submittedName>
</protein>
<dbReference type="InterPro" id="IPR012338">
    <property type="entry name" value="Beta-lactam/transpept-like"/>
</dbReference>
<evidence type="ECO:0000313" key="4">
    <source>
        <dbReference type="EMBL" id="EOP91877.1"/>
    </source>
</evidence>
<evidence type="ECO:0000256" key="2">
    <source>
        <dbReference type="ARBA" id="ARBA00023136"/>
    </source>
</evidence>
<feature type="domain" description="Beta-lactamase-related" evidence="3">
    <location>
        <begin position="61"/>
        <end position="358"/>
    </location>
</feature>
<dbReference type="Pfam" id="PF00144">
    <property type="entry name" value="Beta-lactamase"/>
    <property type="match status" value="1"/>
</dbReference>
<dbReference type="Proteomes" id="UP000014009">
    <property type="component" value="Unassembled WGS sequence"/>
</dbReference>
<dbReference type="Gene3D" id="3.40.710.10">
    <property type="entry name" value="DD-peptidase/beta-lactamase superfamily"/>
    <property type="match status" value="1"/>
</dbReference>
<dbReference type="InterPro" id="IPR001466">
    <property type="entry name" value="Beta-lactam-related"/>
</dbReference>
<sequence>MLRKWLIFVFVVFCGSVAMLLHTDKEKKYSSKAVSSPKSKIEINESLVDKNQQNRYKVAAEKLDQYLKDKGFNGTALVTSKNNVILRKGYGYANVKDKVLTTPETKYRIGSITKTVVAISILQLRERGKLNIEDNVNKYISLFPADKNITLRNLLTHTSGLPEQGQGSVDAGSRLKLVTWIGSQKLEFPAGTGWRYTDYNYMVLAYIIEKITNEPLATYVKKHIFNPVEMYKSGMGATLPGDIFIAEGYTKKDNELFIAPRLRMNWLYGCCEMYTTVEDMKRLDEGIMDGKLLSKQSVSDMFTVSPSRKYGFSFYNYPDYYHNHGVLAGWNTFNNFNWDNRTFVILFSNVQNGMDDTFNEEFRKMAKDLLEEQGA</sequence>